<reference evidence="1" key="2">
    <citation type="journal article" date="2015" name="Data Brief">
        <title>Shoot transcriptome of the giant reed, Arundo donax.</title>
        <authorList>
            <person name="Barrero R.A."/>
            <person name="Guerrero F.D."/>
            <person name="Moolhuijzen P."/>
            <person name="Goolsby J.A."/>
            <person name="Tidwell J."/>
            <person name="Bellgard S.E."/>
            <person name="Bellgard M.I."/>
        </authorList>
    </citation>
    <scope>NUCLEOTIDE SEQUENCE</scope>
    <source>
        <tissue evidence="1">Shoot tissue taken approximately 20 cm above the soil surface</tissue>
    </source>
</reference>
<organism evidence="1">
    <name type="scientific">Arundo donax</name>
    <name type="common">Giant reed</name>
    <name type="synonym">Donax arundinaceus</name>
    <dbReference type="NCBI Taxonomy" id="35708"/>
    <lineage>
        <taxon>Eukaryota</taxon>
        <taxon>Viridiplantae</taxon>
        <taxon>Streptophyta</taxon>
        <taxon>Embryophyta</taxon>
        <taxon>Tracheophyta</taxon>
        <taxon>Spermatophyta</taxon>
        <taxon>Magnoliopsida</taxon>
        <taxon>Liliopsida</taxon>
        <taxon>Poales</taxon>
        <taxon>Poaceae</taxon>
        <taxon>PACMAD clade</taxon>
        <taxon>Arundinoideae</taxon>
        <taxon>Arundineae</taxon>
        <taxon>Arundo</taxon>
    </lineage>
</organism>
<reference evidence="1" key="1">
    <citation type="submission" date="2014-09" db="EMBL/GenBank/DDBJ databases">
        <authorList>
            <person name="Magalhaes I.L.F."/>
            <person name="Oliveira U."/>
            <person name="Santos F.R."/>
            <person name="Vidigal T.H.D.A."/>
            <person name="Brescovit A.D."/>
            <person name="Santos A.J."/>
        </authorList>
    </citation>
    <scope>NUCLEOTIDE SEQUENCE</scope>
    <source>
        <tissue evidence="1">Shoot tissue taken approximately 20 cm above the soil surface</tissue>
    </source>
</reference>
<sequence>MNSKNIGLKNF</sequence>
<protein>
    <submittedName>
        <fullName evidence="1">Uncharacterized protein</fullName>
    </submittedName>
</protein>
<dbReference type="EMBL" id="GBRH01265733">
    <property type="protein sequence ID" value="JAD32162.1"/>
    <property type="molecule type" value="Transcribed_RNA"/>
</dbReference>
<name>A0A0A8ZBD6_ARUDO</name>
<accession>A0A0A8ZBD6</accession>
<evidence type="ECO:0000313" key="1">
    <source>
        <dbReference type="EMBL" id="JAD32162.1"/>
    </source>
</evidence>
<proteinExistence type="predicted"/>